<accession>A0A974XYN9</accession>
<feature type="region of interest" description="Disordered" evidence="1">
    <location>
        <begin position="115"/>
        <end position="135"/>
    </location>
</feature>
<evidence type="ECO:0000313" key="2">
    <source>
        <dbReference type="EMBL" id="QSX78058.1"/>
    </source>
</evidence>
<dbReference type="KEGG" id="lsf:I8J32_015320"/>
<sequence>MLVSLYSSLASWVVVPVRVEPSQAAAEYGPLTFEGTIHSHLMPSDIWSRIWSEWESQPFACVPEVLGLVLLEAGQLHYGTLTPPFTQAASPLPPLFRPKLMSTLHGNAFHPLGRGELRKPGDYSDQPGQDTGLTLRAGDVADTDADTLEGEPAVVPVIGEHSASG</sequence>
<gene>
    <name evidence="2" type="ORF">I8J32_015320</name>
</gene>
<dbReference type="EMBL" id="CP071518">
    <property type="protein sequence ID" value="QSX78058.1"/>
    <property type="molecule type" value="Genomic_DNA"/>
</dbReference>
<evidence type="ECO:0000256" key="1">
    <source>
        <dbReference type="SAM" id="MobiDB-lite"/>
    </source>
</evidence>
<dbReference type="Proteomes" id="UP000639274">
    <property type="component" value="Chromosome"/>
</dbReference>
<evidence type="ECO:0000313" key="3">
    <source>
        <dbReference type="Proteomes" id="UP000639274"/>
    </source>
</evidence>
<organism evidence="2 3">
    <name type="scientific">Agrilutibacter solisilvae</name>
    <dbReference type="NCBI Taxonomy" id="2763317"/>
    <lineage>
        <taxon>Bacteria</taxon>
        <taxon>Pseudomonadati</taxon>
        <taxon>Pseudomonadota</taxon>
        <taxon>Gammaproteobacteria</taxon>
        <taxon>Lysobacterales</taxon>
        <taxon>Lysobacteraceae</taxon>
        <taxon>Agrilutibacter</taxon>
    </lineage>
</organism>
<name>A0A974XYN9_9GAMM</name>
<protein>
    <submittedName>
        <fullName evidence="2">Uncharacterized protein</fullName>
    </submittedName>
</protein>
<reference evidence="2 3" key="1">
    <citation type="submission" date="2021-03" db="EMBL/GenBank/DDBJ databases">
        <title>Lysobacter sp. nov. isolated from soil of gangwondo yeongwol, south Korea.</title>
        <authorList>
            <person name="Kim K.R."/>
            <person name="Kim K.H."/>
            <person name="Jeon C.O."/>
        </authorList>
    </citation>
    <scope>NUCLEOTIDE SEQUENCE [LARGE SCALE GENOMIC DNA]</scope>
    <source>
        <strain evidence="2 3">R19</strain>
    </source>
</reference>
<keyword evidence="3" id="KW-1185">Reference proteome</keyword>
<proteinExistence type="predicted"/>
<dbReference type="AlphaFoldDB" id="A0A974XYN9"/>
<dbReference type="RefSeq" id="WP_200616010.1">
    <property type="nucleotide sequence ID" value="NZ_CP071518.1"/>
</dbReference>